<dbReference type="Pfam" id="PF00169">
    <property type="entry name" value="PH"/>
    <property type="match status" value="1"/>
</dbReference>
<feature type="region of interest" description="Disordered" evidence="1">
    <location>
        <begin position="180"/>
        <end position="209"/>
    </location>
</feature>
<dbReference type="Proteomes" id="UP000193498">
    <property type="component" value="Unassembled WGS sequence"/>
</dbReference>
<dbReference type="AlphaFoldDB" id="A0A1Y1WWG4"/>
<dbReference type="Pfam" id="PF00786">
    <property type="entry name" value="PBD"/>
    <property type="match status" value="1"/>
</dbReference>
<keyword evidence="5" id="KW-1185">Reference proteome</keyword>
<sequence length="237" mass="27130">MSSICSSTTTVSQESLVHISRTLKRAYLTVRGAGIRNWMWTKRLIILKNIAITIHKHENEYKASEVIYINSIVDVVRCDLRPHSFKVLTTDKAYYFSCRNEEELSSWMDDIYKKTVMKGISNPTNFRHDAHLGFNPETGAIECSGKGFENIQTDSLTREDYIENPRVMLSLMSICTGQQKLHSRDEPDNSSVGYRCSAKPKNDSESSEFQLPEIPKTLSILFDDFEMPTIFPKTEVN</sequence>
<dbReference type="EMBL" id="MCFE01000855">
    <property type="protein sequence ID" value="ORX77870.1"/>
    <property type="molecule type" value="Genomic_DNA"/>
</dbReference>
<dbReference type="InterPro" id="IPR001849">
    <property type="entry name" value="PH_domain"/>
</dbReference>
<accession>A0A1Y1WWG4</accession>
<evidence type="ECO:0000313" key="4">
    <source>
        <dbReference type="EMBL" id="ORX77870.1"/>
    </source>
</evidence>
<dbReference type="Gene3D" id="3.90.810.10">
    <property type="entry name" value="CRIB domain"/>
    <property type="match status" value="1"/>
</dbReference>
<feature type="domain" description="CRIB" evidence="3">
    <location>
        <begin position="120"/>
        <end position="133"/>
    </location>
</feature>
<evidence type="ECO:0000256" key="1">
    <source>
        <dbReference type="SAM" id="MobiDB-lite"/>
    </source>
</evidence>
<feature type="domain" description="PH" evidence="2">
    <location>
        <begin position="21"/>
        <end position="116"/>
    </location>
</feature>
<proteinExistence type="predicted"/>
<evidence type="ECO:0000259" key="2">
    <source>
        <dbReference type="PROSITE" id="PS50003"/>
    </source>
</evidence>
<dbReference type="PROSITE" id="PS50108">
    <property type="entry name" value="CRIB"/>
    <property type="match status" value="1"/>
</dbReference>
<comment type="caution">
    <text evidence="4">The sequence shown here is derived from an EMBL/GenBank/DDBJ whole genome shotgun (WGS) entry which is preliminary data.</text>
</comment>
<dbReference type="SMART" id="SM00233">
    <property type="entry name" value="PH"/>
    <property type="match status" value="1"/>
</dbReference>
<dbReference type="OrthoDB" id="248923at2759"/>
<dbReference type="SUPFAM" id="SSF50729">
    <property type="entry name" value="PH domain-like"/>
    <property type="match status" value="1"/>
</dbReference>
<dbReference type="PROSITE" id="PS50003">
    <property type="entry name" value="PH_DOMAIN"/>
    <property type="match status" value="1"/>
</dbReference>
<evidence type="ECO:0000313" key="5">
    <source>
        <dbReference type="Proteomes" id="UP000193498"/>
    </source>
</evidence>
<dbReference type="InterPro" id="IPR000095">
    <property type="entry name" value="CRIB_dom"/>
</dbReference>
<dbReference type="InterPro" id="IPR036936">
    <property type="entry name" value="CRIB_dom_sf"/>
</dbReference>
<protein>
    <recommendedName>
        <fullName evidence="6">PH domain-containing protein</fullName>
    </recommendedName>
</protein>
<dbReference type="InterPro" id="IPR011993">
    <property type="entry name" value="PH-like_dom_sf"/>
</dbReference>
<dbReference type="InParanoid" id="A0A1Y1WWG4"/>
<evidence type="ECO:0008006" key="6">
    <source>
        <dbReference type="Google" id="ProtNLM"/>
    </source>
</evidence>
<reference evidence="4 5" key="1">
    <citation type="submission" date="2016-07" db="EMBL/GenBank/DDBJ databases">
        <title>Pervasive Adenine N6-methylation of Active Genes in Fungi.</title>
        <authorList>
            <consortium name="DOE Joint Genome Institute"/>
            <person name="Mondo S.J."/>
            <person name="Dannebaum R.O."/>
            <person name="Kuo R.C."/>
            <person name="Labutti K."/>
            <person name="Haridas S."/>
            <person name="Kuo A."/>
            <person name="Salamov A."/>
            <person name="Ahrendt S.R."/>
            <person name="Lipzen A."/>
            <person name="Sullivan W."/>
            <person name="Andreopoulos W.B."/>
            <person name="Clum A."/>
            <person name="Lindquist E."/>
            <person name="Daum C."/>
            <person name="Ramamoorthy G.K."/>
            <person name="Gryganskyi A."/>
            <person name="Culley D."/>
            <person name="Magnuson J.K."/>
            <person name="James T.Y."/>
            <person name="O'Malley M.A."/>
            <person name="Stajich J.E."/>
            <person name="Spatafora J.W."/>
            <person name="Visel A."/>
            <person name="Grigoriev I.V."/>
        </authorList>
    </citation>
    <scope>NUCLEOTIDE SEQUENCE [LARGE SCALE GENOMIC DNA]</scope>
    <source>
        <strain evidence="4 5">CBS 931.73</strain>
    </source>
</reference>
<dbReference type="Gene3D" id="2.30.29.30">
    <property type="entry name" value="Pleckstrin-homology domain (PH domain)/Phosphotyrosine-binding domain (PTB)"/>
    <property type="match status" value="1"/>
</dbReference>
<name>A0A1Y1WWG4_9FUNG</name>
<dbReference type="STRING" id="1314790.A0A1Y1WWG4"/>
<evidence type="ECO:0000259" key="3">
    <source>
        <dbReference type="PROSITE" id="PS50108"/>
    </source>
</evidence>
<gene>
    <name evidence="4" type="ORF">K493DRAFT_293706</name>
</gene>
<organism evidence="4 5">
    <name type="scientific">Basidiobolus meristosporus CBS 931.73</name>
    <dbReference type="NCBI Taxonomy" id="1314790"/>
    <lineage>
        <taxon>Eukaryota</taxon>
        <taxon>Fungi</taxon>
        <taxon>Fungi incertae sedis</taxon>
        <taxon>Zoopagomycota</taxon>
        <taxon>Entomophthoromycotina</taxon>
        <taxon>Basidiobolomycetes</taxon>
        <taxon>Basidiobolales</taxon>
        <taxon>Basidiobolaceae</taxon>
        <taxon>Basidiobolus</taxon>
    </lineage>
</organism>